<dbReference type="PANTHER" id="PTHR12651">
    <property type="entry name" value="26S PROTEASOME NON-ATPASE REGULATORY SUBUNIT 9"/>
    <property type="match status" value="1"/>
</dbReference>
<protein>
    <recommendedName>
        <fullName evidence="3">Nas2 N-terminal domain-containing protein</fullName>
    </recommendedName>
</protein>
<dbReference type="SUPFAM" id="SSF50156">
    <property type="entry name" value="PDZ domain-like"/>
    <property type="match status" value="1"/>
</dbReference>
<dbReference type="EMBL" id="JBBNAG010000010">
    <property type="protein sequence ID" value="KAK9100208.1"/>
    <property type="molecule type" value="Genomic_DNA"/>
</dbReference>
<gene>
    <name evidence="4" type="ORF">Scep_023638</name>
</gene>
<feature type="domain" description="Nas2 N-terminal" evidence="3">
    <location>
        <begin position="12"/>
        <end position="89"/>
    </location>
</feature>
<comment type="caution">
    <text evidence="4">The sequence shown here is derived from an EMBL/GenBank/DDBJ whole genome shotgun (WGS) entry which is preliminary data.</text>
</comment>
<keyword evidence="1" id="KW-0143">Chaperone</keyword>
<sequence>MVAPNLKTETLSLMDRRRTIEAEMDAIIARLSQPGGPGVSATLVDPEGFPRSDIDIPAVRADRNRLAELRNDYRDIASKIEKGLHALHSARLTSNVSSSPKSSEADTPASSHGILPADTATAMDVGMITSGPFAIIDEIADASPAAEDGLQLGDQILKFGNVESGDQLLPRLSSELQCNQGNAIPVVVLRHGTPINFSVTPRQWHGLGLLGCHFRIL</sequence>
<proteinExistence type="predicted"/>
<dbReference type="FunFam" id="2.30.42.10:FF:000107">
    <property type="entry name" value="26S proteasome non-ATPase regulatory subunit 9"/>
    <property type="match status" value="1"/>
</dbReference>
<dbReference type="GO" id="GO:0005634">
    <property type="term" value="C:nucleus"/>
    <property type="evidence" value="ECO:0007669"/>
    <property type="project" value="TreeGrafter"/>
</dbReference>
<dbReference type="InterPro" id="IPR036034">
    <property type="entry name" value="PDZ_sf"/>
</dbReference>
<dbReference type="GO" id="GO:0070682">
    <property type="term" value="P:proteasome regulatory particle assembly"/>
    <property type="evidence" value="ECO:0007669"/>
    <property type="project" value="InterPro"/>
</dbReference>
<dbReference type="PANTHER" id="PTHR12651:SF1">
    <property type="entry name" value="26S PROTEASOME NON-ATPASE REGULATORY SUBUNIT 9"/>
    <property type="match status" value="1"/>
</dbReference>
<evidence type="ECO:0000256" key="2">
    <source>
        <dbReference type="SAM" id="MobiDB-lite"/>
    </source>
</evidence>
<feature type="compositionally biased region" description="Polar residues" evidence="2">
    <location>
        <begin position="91"/>
        <end position="102"/>
    </location>
</feature>
<dbReference type="Gene3D" id="2.30.42.10">
    <property type="match status" value="1"/>
</dbReference>
<evidence type="ECO:0000313" key="4">
    <source>
        <dbReference type="EMBL" id="KAK9100208.1"/>
    </source>
</evidence>
<dbReference type="InterPro" id="IPR040815">
    <property type="entry name" value="Nas2_N"/>
</dbReference>
<name>A0AAP0F271_9MAGN</name>
<dbReference type="InterPro" id="IPR035269">
    <property type="entry name" value="PSMD9"/>
</dbReference>
<dbReference type="AlphaFoldDB" id="A0AAP0F271"/>
<dbReference type="Gene3D" id="6.10.140.1710">
    <property type="match status" value="1"/>
</dbReference>
<evidence type="ECO:0000313" key="5">
    <source>
        <dbReference type="Proteomes" id="UP001419268"/>
    </source>
</evidence>
<dbReference type="Proteomes" id="UP001419268">
    <property type="component" value="Unassembled WGS sequence"/>
</dbReference>
<feature type="region of interest" description="Disordered" evidence="2">
    <location>
        <begin position="91"/>
        <end position="115"/>
    </location>
</feature>
<dbReference type="GO" id="GO:0005737">
    <property type="term" value="C:cytoplasm"/>
    <property type="evidence" value="ECO:0007669"/>
    <property type="project" value="TreeGrafter"/>
</dbReference>
<organism evidence="4 5">
    <name type="scientific">Stephania cephalantha</name>
    <dbReference type="NCBI Taxonomy" id="152367"/>
    <lineage>
        <taxon>Eukaryota</taxon>
        <taxon>Viridiplantae</taxon>
        <taxon>Streptophyta</taxon>
        <taxon>Embryophyta</taxon>
        <taxon>Tracheophyta</taxon>
        <taxon>Spermatophyta</taxon>
        <taxon>Magnoliopsida</taxon>
        <taxon>Ranunculales</taxon>
        <taxon>Menispermaceae</taxon>
        <taxon>Menispermoideae</taxon>
        <taxon>Cissampelideae</taxon>
        <taxon>Stephania</taxon>
    </lineage>
</organism>
<dbReference type="Pfam" id="PF18265">
    <property type="entry name" value="Nas2_N"/>
    <property type="match status" value="1"/>
</dbReference>
<reference evidence="4 5" key="1">
    <citation type="submission" date="2024-01" db="EMBL/GenBank/DDBJ databases">
        <title>Genome assemblies of Stephania.</title>
        <authorList>
            <person name="Yang L."/>
        </authorList>
    </citation>
    <scope>NUCLEOTIDE SEQUENCE [LARGE SCALE GENOMIC DNA]</scope>
    <source>
        <strain evidence="4">JXDWG</strain>
        <tissue evidence="4">Leaf</tissue>
    </source>
</reference>
<keyword evidence="5" id="KW-1185">Reference proteome</keyword>
<evidence type="ECO:0000256" key="1">
    <source>
        <dbReference type="ARBA" id="ARBA00023186"/>
    </source>
</evidence>
<accession>A0AAP0F271</accession>
<evidence type="ECO:0000259" key="3">
    <source>
        <dbReference type="Pfam" id="PF18265"/>
    </source>
</evidence>